<feature type="repeat" description="TPR" evidence="5">
    <location>
        <begin position="596"/>
        <end position="629"/>
    </location>
</feature>
<evidence type="ECO:0000256" key="5">
    <source>
        <dbReference type="PROSITE-ProRule" id="PRU00339"/>
    </source>
</evidence>
<keyword evidence="4 6" id="KW-0472">Membrane</keyword>
<dbReference type="AlphaFoldDB" id="A0A0G1K8D4"/>
<dbReference type="GO" id="GO:0016020">
    <property type="term" value="C:membrane"/>
    <property type="evidence" value="ECO:0007669"/>
    <property type="project" value="UniProtKB-SubCell"/>
</dbReference>
<feature type="domain" description="O-antigen ligase-related" evidence="7">
    <location>
        <begin position="213"/>
        <end position="368"/>
    </location>
</feature>
<comment type="subcellular location">
    <subcellularLocation>
        <location evidence="1">Membrane</location>
        <topology evidence="1">Multi-pass membrane protein</topology>
    </subcellularLocation>
</comment>
<dbReference type="InterPro" id="IPR019734">
    <property type="entry name" value="TPR_rpt"/>
</dbReference>
<dbReference type="PANTHER" id="PTHR37422">
    <property type="entry name" value="TEICHURONIC ACID BIOSYNTHESIS PROTEIN TUAE"/>
    <property type="match status" value="1"/>
</dbReference>
<keyword evidence="2 6" id="KW-0812">Transmembrane</keyword>
<organism evidence="8 9">
    <name type="scientific">candidate division Kazan bacterium GW2011_GWA1_44_22</name>
    <dbReference type="NCBI Taxonomy" id="1620410"/>
    <lineage>
        <taxon>Bacteria</taxon>
        <taxon>Bacteria division Kazan-3B-28</taxon>
    </lineage>
</organism>
<name>A0A0G1K8D4_UNCK3</name>
<sequence length="720" mass="82079">MPARQPKSNLITDRIHTLIVWLIGVIAASVPLWVPTYIFIGISFNKAALFYALATILVILYLILIWRDKNYLPKFNLVGWSFVGLVVALAVTTLTSVQPYLSFWGTFNRTDGWIMWLYYLVFFVIAASAVVTRQDWWRVIGVSVMGTAVVVGYGLGQAVLWPGVVASLDRWRIESTLGNPVFLGGYIALSLPMTVAWALTRRDRWWRYIGLIAVILEILAAVLTWSRGAWLAIIISGLIFGIIYLYCFQISGIVRAVITLIIGVSVLWGGLWIGQSSPEQSWQYQASNYFLRADSLMLRSQIWKIATKAIYERPLLGWGLENFSVAFDRHYQVAPNRNVPFAEAHSDRPHNEYLGMAINGGGLAVLSYMMLLLSAIWLGYRQVITSARQPQTRAEAVFYLGCLATIVTYMTFALTAFQLVDIIPYLLLSLAGLGQIFSVPPSTHRIRRPVWLGIVYLVISISLISLSYWSVIKPLVAVRLADQANVFFQQRKFSESWQFFQKALAQESYLSNIIRVQMLALANNQREIFNTLPEFNNFQRQLVSLLPANHQSEPYNSYQYLVFGIYYGHLAEIWPEFLSKAEVSFQHTAELAPRKGETYWQWGNMYGRIGDIATAKVKYDIALDLEPSNTIINYQVGKWYLAIQGDLERGYALIQKALDDGYMPRMDDIKPVAQFLEERGRLKQVEQIYQTLIANNRIYSDLDLAQAELAEFYQRRPELL</sequence>
<feature type="transmembrane region" description="Helical" evidence="6">
    <location>
        <begin position="206"/>
        <end position="223"/>
    </location>
</feature>
<keyword evidence="5" id="KW-0802">TPR repeat</keyword>
<keyword evidence="3 6" id="KW-1133">Transmembrane helix</keyword>
<feature type="transmembrane region" description="Helical" evidence="6">
    <location>
        <begin position="356"/>
        <end position="380"/>
    </location>
</feature>
<dbReference type="SMART" id="SM00028">
    <property type="entry name" value="TPR"/>
    <property type="match status" value="2"/>
</dbReference>
<feature type="transmembrane region" description="Helical" evidence="6">
    <location>
        <begin position="422"/>
        <end position="439"/>
    </location>
</feature>
<dbReference type="Proteomes" id="UP000034752">
    <property type="component" value="Unassembled WGS sequence"/>
</dbReference>
<gene>
    <name evidence="8" type="ORF">VE96_C0017G0003</name>
</gene>
<evidence type="ECO:0000313" key="8">
    <source>
        <dbReference type="EMBL" id="KKT52547.1"/>
    </source>
</evidence>
<dbReference type="EMBL" id="LCIJ01000017">
    <property type="protein sequence ID" value="KKT52547.1"/>
    <property type="molecule type" value="Genomic_DNA"/>
</dbReference>
<feature type="transmembrane region" description="Helical" evidence="6">
    <location>
        <begin position="181"/>
        <end position="199"/>
    </location>
</feature>
<dbReference type="PANTHER" id="PTHR37422:SF13">
    <property type="entry name" value="LIPOPOLYSACCHARIDE BIOSYNTHESIS PROTEIN PA4999-RELATED"/>
    <property type="match status" value="1"/>
</dbReference>
<feature type="transmembrane region" description="Helical" evidence="6">
    <location>
        <begin position="229"/>
        <end position="246"/>
    </location>
</feature>
<feature type="transmembrane region" description="Helical" evidence="6">
    <location>
        <begin position="20"/>
        <end position="42"/>
    </location>
</feature>
<feature type="transmembrane region" description="Helical" evidence="6">
    <location>
        <begin position="78"/>
        <end position="101"/>
    </location>
</feature>
<feature type="transmembrane region" description="Helical" evidence="6">
    <location>
        <begin position="396"/>
        <end position="416"/>
    </location>
</feature>
<reference evidence="8 9" key="1">
    <citation type="journal article" date="2015" name="Nature">
        <title>rRNA introns, odd ribosomes, and small enigmatic genomes across a large radiation of phyla.</title>
        <authorList>
            <person name="Brown C.T."/>
            <person name="Hug L.A."/>
            <person name="Thomas B.C."/>
            <person name="Sharon I."/>
            <person name="Castelle C.J."/>
            <person name="Singh A."/>
            <person name="Wilkins M.J."/>
            <person name="Williams K.H."/>
            <person name="Banfield J.F."/>
        </authorList>
    </citation>
    <scope>NUCLEOTIDE SEQUENCE [LARGE SCALE GENOMIC DNA]</scope>
</reference>
<evidence type="ECO:0000313" key="9">
    <source>
        <dbReference type="Proteomes" id="UP000034752"/>
    </source>
</evidence>
<dbReference type="Gene3D" id="1.25.40.10">
    <property type="entry name" value="Tetratricopeptide repeat domain"/>
    <property type="match status" value="1"/>
</dbReference>
<protein>
    <recommendedName>
        <fullName evidence="7">O-antigen ligase-related domain-containing protein</fullName>
    </recommendedName>
</protein>
<feature type="transmembrane region" description="Helical" evidence="6">
    <location>
        <begin position="253"/>
        <end position="273"/>
    </location>
</feature>
<evidence type="ECO:0000259" key="7">
    <source>
        <dbReference type="Pfam" id="PF04932"/>
    </source>
</evidence>
<feature type="transmembrane region" description="Helical" evidence="6">
    <location>
        <begin position="48"/>
        <end position="66"/>
    </location>
</feature>
<feature type="transmembrane region" description="Helical" evidence="6">
    <location>
        <begin position="451"/>
        <end position="471"/>
    </location>
</feature>
<dbReference type="SUPFAM" id="SSF48452">
    <property type="entry name" value="TPR-like"/>
    <property type="match status" value="1"/>
</dbReference>
<dbReference type="InterPro" id="IPR051533">
    <property type="entry name" value="WaaL-like"/>
</dbReference>
<evidence type="ECO:0000256" key="6">
    <source>
        <dbReference type="SAM" id="Phobius"/>
    </source>
</evidence>
<dbReference type="InterPro" id="IPR011990">
    <property type="entry name" value="TPR-like_helical_dom_sf"/>
</dbReference>
<evidence type="ECO:0000256" key="1">
    <source>
        <dbReference type="ARBA" id="ARBA00004141"/>
    </source>
</evidence>
<accession>A0A0G1K8D4</accession>
<evidence type="ECO:0000256" key="2">
    <source>
        <dbReference type="ARBA" id="ARBA00022692"/>
    </source>
</evidence>
<feature type="transmembrane region" description="Helical" evidence="6">
    <location>
        <begin position="139"/>
        <end position="161"/>
    </location>
</feature>
<dbReference type="PROSITE" id="PS50005">
    <property type="entry name" value="TPR"/>
    <property type="match status" value="1"/>
</dbReference>
<evidence type="ECO:0000256" key="3">
    <source>
        <dbReference type="ARBA" id="ARBA00022989"/>
    </source>
</evidence>
<dbReference type="Pfam" id="PF04932">
    <property type="entry name" value="Wzy_C"/>
    <property type="match status" value="1"/>
</dbReference>
<dbReference type="InterPro" id="IPR007016">
    <property type="entry name" value="O-antigen_ligase-rel_domated"/>
</dbReference>
<proteinExistence type="predicted"/>
<comment type="caution">
    <text evidence="8">The sequence shown here is derived from an EMBL/GenBank/DDBJ whole genome shotgun (WGS) entry which is preliminary data.</text>
</comment>
<feature type="transmembrane region" description="Helical" evidence="6">
    <location>
        <begin position="113"/>
        <end position="132"/>
    </location>
</feature>
<evidence type="ECO:0000256" key="4">
    <source>
        <dbReference type="ARBA" id="ARBA00023136"/>
    </source>
</evidence>